<dbReference type="EMBL" id="JARKIF010000003">
    <property type="protein sequence ID" value="KAJ7643970.1"/>
    <property type="molecule type" value="Genomic_DNA"/>
</dbReference>
<proteinExistence type="predicted"/>
<feature type="compositionally biased region" description="Low complexity" evidence="1">
    <location>
        <begin position="35"/>
        <end position="45"/>
    </location>
</feature>
<keyword evidence="4" id="KW-1185">Reference proteome</keyword>
<evidence type="ECO:0000256" key="2">
    <source>
        <dbReference type="SAM" id="Phobius"/>
    </source>
</evidence>
<feature type="transmembrane region" description="Helical" evidence="2">
    <location>
        <begin position="210"/>
        <end position="233"/>
    </location>
</feature>
<gene>
    <name evidence="3" type="ORF">FB45DRAFT_896548</name>
</gene>
<feature type="compositionally biased region" description="Polar residues" evidence="1">
    <location>
        <begin position="241"/>
        <end position="257"/>
    </location>
</feature>
<evidence type="ECO:0000313" key="4">
    <source>
        <dbReference type="Proteomes" id="UP001221142"/>
    </source>
</evidence>
<dbReference type="AlphaFoldDB" id="A0AAD7CBE3"/>
<evidence type="ECO:0000256" key="1">
    <source>
        <dbReference type="SAM" id="MobiDB-lite"/>
    </source>
</evidence>
<organism evidence="3 4">
    <name type="scientific">Roridomyces roridus</name>
    <dbReference type="NCBI Taxonomy" id="1738132"/>
    <lineage>
        <taxon>Eukaryota</taxon>
        <taxon>Fungi</taxon>
        <taxon>Dikarya</taxon>
        <taxon>Basidiomycota</taxon>
        <taxon>Agaricomycotina</taxon>
        <taxon>Agaricomycetes</taxon>
        <taxon>Agaricomycetidae</taxon>
        <taxon>Agaricales</taxon>
        <taxon>Marasmiineae</taxon>
        <taxon>Mycenaceae</taxon>
        <taxon>Roridomyces</taxon>
    </lineage>
</organism>
<feature type="compositionally biased region" description="Low complexity" evidence="1">
    <location>
        <begin position="102"/>
        <end position="112"/>
    </location>
</feature>
<keyword evidence="2" id="KW-0472">Membrane</keyword>
<feature type="region of interest" description="Disordered" evidence="1">
    <location>
        <begin position="238"/>
        <end position="289"/>
    </location>
</feature>
<accession>A0AAD7CBE3</accession>
<feature type="compositionally biased region" description="Low complexity" evidence="1">
    <location>
        <begin position="71"/>
        <end position="84"/>
    </location>
</feature>
<comment type="caution">
    <text evidence="3">The sequence shown here is derived from an EMBL/GenBank/DDBJ whole genome shotgun (WGS) entry which is preliminary data.</text>
</comment>
<name>A0AAD7CBE3_9AGAR</name>
<keyword evidence="2" id="KW-0812">Transmembrane</keyword>
<feature type="compositionally biased region" description="Polar residues" evidence="1">
    <location>
        <begin position="280"/>
        <end position="289"/>
    </location>
</feature>
<protein>
    <submittedName>
        <fullName evidence="3">Uncharacterized protein</fullName>
    </submittedName>
</protein>
<evidence type="ECO:0000313" key="3">
    <source>
        <dbReference type="EMBL" id="KAJ7643970.1"/>
    </source>
</evidence>
<sequence length="289" mass="31431">MSRRPPVDYQNGRAGPSIPPQLRPGPQQRPEELAQQPQRSLQRQPSRPDDSLPPQLRAGPQPQYGRPTQPPLQRQPSRPDQPQPMLQRQPSRPEEDPRLQRQPSRPDQYSYQPQPPLPVPVTPAFAQGPPTRTPPIPNSVSQTTLYSSTSRYADSTAHIIRGNEDDNLDRSSAFWRHFNASAQQEQLPDIEKSSWLEKTQGKSSRTRRTLWIVGIIFLLLAAGGIGIGVYLSVRSNDNESRPSTFGGSADVTGQQDPGSVAATAGGGGGAVVGGATSTSLHVSPTNTVP</sequence>
<reference evidence="3" key="1">
    <citation type="submission" date="2023-03" db="EMBL/GenBank/DDBJ databases">
        <title>Massive genome expansion in bonnet fungi (Mycena s.s.) driven by repeated elements and novel gene families across ecological guilds.</title>
        <authorList>
            <consortium name="Lawrence Berkeley National Laboratory"/>
            <person name="Harder C.B."/>
            <person name="Miyauchi S."/>
            <person name="Viragh M."/>
            <person name="Kuo A."/>
            <person name="Thoen E."/>
            <person name="Andreopoulos B."/>
            <person name="Lu D."/>
            <person name="Skrede I."/>
            <person name="Drula E."/>
            <person name="Henrissat B."/>
            <person name="Morin E."/>
            <person name="Kohler A."/>
            <person name="Barry K."/>
            <person name="LaButti K."/>
            <person name="Morin E."/>
            <person name="Salamov A."/>
            <person name="Lipzen A."/>
            <person name="Mereny Z."/>
            <person name="Hegedus B."/>
            <person name="Baldrian P."/>
            <person name="Stursova M."/>
            <person name="Weitz H."/>
            <person name="Taylor A."/>
            <person name="Grigoriev I.V."/>
            <person name="Nagy L.G."/>
            <person name="Martin F."/>
            <person name="Kauserud H."/>
        </authorList>
    </citation>
    <scope>NUCLEOTIDE SEQUENCE</scope>
    <source>
        <strain evidence="3">9284</strain>
    </source>
</reference>
<dbReference type="Proteomes" id="UP001221142">
    <property type="component" value="Unassembled WGS sequence"/>
</dbReference>
<keyword evidence="2" id="KW-1133">Transmembrane helix</keyword>
<feature type="region of interest" description="Disordered" evidence="1">
    <location>
        <begin position="1"/>
        <end position="142"/>
    </location>
</feature>